<dbReference type="PIRSF" id="PIRSF028101">
    <property type="entry name" value="UCP028101"/>
    <property type="match status" value="1"/>
</dbReference>
<protein>
    <recommendedName>
        <fullName evidence="3">DUF1513 domain-containing protein</fullName>
    </recommendedName>
</protein>
<dbReference type="EMBL" id="CP021330">
    <property type="protein sequence ID" value="AVX03695.1"/>
    <property type="molecule type" value="Genomic_DNA"/>
</dbReference>
<dbReference type="Gene3D" id="2.130.10.10">
    <property type="entry name" value="YVTN repeat-like/Quinoprotein amine dehydrogenase"/>
    <property type="match status" value="1"/>
</dbReference>
<proteinExistence type="predicted"/>
<dbReference type="SUPFAM" id="SSF50969">
    <property type="entry name" value="YVTN repeat-like/Quinoprotein amine dehydrogenase"/>
    <property type="match status" value="1"/>
</dbReference>
<dbReference type="RefSeq" id="WP_117395246.1">
    <property type="nucleotide sequence ID" value="NZ_CP021330.1"/>
</dbReference>
<name>A0A2R4MCN8_9HYPH</name>
<accession>A0A2R4MCN8</accession>
<dbReference type="InterPro" id="IPR008311">
    <property type="entry name" value="UCP028101"/>
</dbReference>
<dbReference type="InterPro" id="IPR011044">
    <property type="entry name" value="Quino_amine_DH_bsu"/>
</dbReference>
<dbReference type="AlphaFoldDB" id="A0A2R4MCN8"/>
<sequence>MLRRDFLKISGASFLTSLALPAQEVLAQSEQIFASCVAFPNGQFGAVLLNERGKLISKIDLPARGHDIALSAQKDKLIVFARRPGTFAILFGKNGKVLGEISSIEGRHFYGHGAFSADDRLFYATENDFKNARGVIGIYDLTAQPIKRVGEFDAGGVGPHDLLLDPHSGHLIIANGGIETHPDFARAKLNLASMRANIAWINPSTGDLLARHDAPDQLQKLSLRHMALGGNGEVWIAGQYQNKSELPESLLAKASPDNGLDFILMPEDDLSALRNYIGSVATSGDGEQVAITSPKGGCAYILDRHGNIIDRRKQDDICGVDYGRDRFQFSSGLGAFGDRTLDDLRFDNHLIAL</sequence>
<evidence type="ECO:0000313" key="2">
    <source>
        <dbReference type="Proteomes" id="UP000258927"/>
    </source>
</evidence>
<dbReference type="Proteomes" id="UP000258927">
    <property type="component" value="Chromosome"/>
</dbReference>
<dbReference type="InterPro" id="IPR015943">
    <property type="entry name" value="WD40/YVTN_repeat-like_dom_sf"/>
</dbReference>
<evidence type="ECO:0008006" key="3">
    <source>
        <dbReference type="Google" id="ProtNLM"/>
    </source>
</evidence>
<dbReference type="STRING" id="1122213.GCA_000423365_01632"/>
<reference evidence="1 2" key="1">
    <citation type="submission" date="2017-05" db="EMBL/GenBank/DDBJ databases">
        <title>Genome Analysis of Maritalea myrionectae HL2708#5.</title>
        <authorList>
            <consortium name="Cotde Inc.-PKNU"/>
            <person name="Jang D."/>
            <person name="Oh H.-M."/>
        </authorList>
    </citation>
    <scope>NUCLEOTIDE SEQUENCE [LARGE SCALE GENOMIC DNA]</scope>
    <source>
        <strain evidence="1 2">HL2708#5</strain>
    </source>
</reference>
<gene>
    <name evidence="1" type="ORF">MXMO3_01164</name>
</gene>
<organism evidence="1 2">
    <name type="scientific">Maritalea myrionectae</name>
    <dbReference type="NCBI Taxonomy" id="454601"/>
    <lineage>
        <taxon>Bacteria</taxon>
        <taxon>Pseudomonadati</taxon>
        <taxon>Pseudomonadota</taxon>
        <taxon>Alphaproteobacteria</taxon>
        <taxon>Hyphomicrobiales</taxon>
        <taxon>Devosiaceae</taxon>
        <taxon>Maritalea</taxon>
    </lineage>
</organism>
<evidence type="ECO:0000313" key="1">
    <source>
        <dbReference type="EMBL" id="AVX03695.1"/>
    </source>
</evidence>
<dbReference type="KEGG" id="mmyr:MXMO3_01164"/>
<keyword evidence="2" id="KW-1185">Reference proteome</keyword>
<dbReference type="Pfam" id="PF07433">
    <property type="entry name" value="DUF1513"/>
    <property type="match status" value="1"/>
</dbReference>